<feature type="coiled-coil region" evidence="6">
    <location>
        <begin position="461"/>
        <end position="488"/>
    </location>
</feature>
<evidence type="ECO:0000256" key="6">
    <source>
        <dbReference type="SAM" id="Coils"/>
    </source>
</evidence>
<evidence type="ECO:0000256" key="4">
    <source>
        <dbReference type="ARBA" id="ARBA00023069"/>
    </source>
</evidence>
<evidence type="ECO:0000313" key="9">
    <source>
        <dbReference type="EMBL" id="CAD6194450.1"/>
    </source>
</evidence>
<reference evidence="9" key="1">
    <citation type="submission" date="2020-10" db="EMBL/GenBank/DDBJ databases">
        <authorList>
            <person name="Kikuchi T."/>
        </authorList>
    </citation>
    <scope>NUCLEOTIDE SEQUENCE</scope>
    <source>
        <strain evidence="9">NKZ352</strain>
    </source>
</reference>
<evidence type="ECO:0000313" key="10">
    <source>
        <dbReference type="Proteomes" id="UP000835052"/>
    </source>
</evidence>
<comment type="similarity">
    <text evidence="2">Belongs to the RPGRIP1 family.</text>
</comment>
<dbReference type="InterPro" id="IPR031139">
    <property type="entry name" value="RPGRIP1_fam"/>
</dbReference>
<dbReference type="Proteomes" id="UP000835052">
    <property type="component" value="Unassembled WGS sequence"/>
</dbReference>
<dbReference type="PANTHER" id="PTHR14240:SF1">
    <property type="entry name" value="PROTEIN FANTOM-RELATED"/>
    <property type="match status" value="1"/>
</dbReference>
<feature type="region of interest" description="Disordered" evidence="7">
    <location>
        <begin position="217"/>
        <end position="251"/>
    </location>
</feature>
<keyword evidence="10" id="KW-1185">Reference proteome</keyword>
<proteinExistence type="inferred from homology"/>
<feature type="region of interest" description="Disordered" evidence="7">
    <location>
        <begin position="321"/>
        <end position="383"/>
    </location>
</feature>
<evidence type="ECO:0000256" key="2">
    <source>
        <dbReference type="ARBA" id="ARBA00006042"/>
    </source>
</evidence>
<dbReference type="Pfam" id="PF11618">
    <property type="entry name" value="C2-C2_1"/>
    <property type="match status" value="1"/>
</dbReference>
<dbReference type="OrthoDB" id="2133912at2759"/>
<dbReference type="EMBL" id="CAJGYM010000044">
    <property type="protein sequence ID" value="CAD6194450.1"/>
    <property type="molecule type" value="Genomic_DNA"/>
</dbReference>
<feature type="compositionally biased region" description="Low complexity" evidence="7">
    <location>
        <begin position="187"/>
        <end position="200"/>
    </location>
</feature>
<dbReference type="GO" id="GO:1905515">
    <property type="term" value="P:non-motile cilium assembly"/>
    <property type="evidence" value="ECO:0007669"/>
    <property type="project" value="TreeGrafter"/>
</dbReference>
<evidence type="ECO:0000259" key="8">
    <source>
        <dbReference type="Pfam" id="PF11618"/>
    </source>
</evidence>
<gene>
    <name evidence="9" type="ORF">CAUJ_LOCUS10369</name>
</gene>
<dbReference type="GO" id="GO:0035869">
    <property type="term" value="C:ciliary transition zone"/>
    <property type="evidence" value="ECO:0007669"/>
    <property type="project" value="TreeGrafter"/>
</dbReference>
<organism evidence="9 10">
    <name type="scientific">Caenorhabditis auriculariae</name>
    <dbReference type="NCBI Taxonomy" id="2777116"/>
    <lineage>
        <taxon>Eukaryota</taxon>
        <taxon>Metazoa</taxon>
        <taxon>Ecdysozoa</taxon>
        <taxon>Nematoda</taxon>
        <taxon>Chromadorea</taxon>
        <taxon>Rhabditida</taxon>
        <taxon>Rhabditina</taxon>
        <taxon>Rhabditomorpha</taxon>
        <taxon>Rhabditoidea</taxon>
        <taxon>Rhabditidae</taxon>
        <taxon>Peloderinae</taxon>
        <taxon>Caenorhabditis</taxon>
    </lineage>
</organism>
<evidence type="ECO:0000256" key="3">
    <source>
        <dbReference type="ARBA" id="ARBA00023054"/>
    </source>
</evidence>
<dbReference type="PANTHER" id="PTHR14240">
    <property type="entry name" value="RETINITIS PIGMENTOSA GTPASE REGULATOR-INTERACTING PROTEIN"/>
    <property type="match status" value="1"/>
</dbReference>
<evidence type="ECO:0000256" key="7">
    <source>
        <dbReference type="SAM" id="MobiDB-lite"/>
    </source>
</evidence>
<name>A0A8S1HMR3_9PELO</name>
<evidence type="ECO:0000256" key="1">
    <source>
        <dbReference type="ARBA" id="ARBA00004138"/>
    </source>
</evidence>
<dbReference type="InterPro" id="IPR021656">
    <property type="entry name" value="C2-C2_1"/>
</dbReference>
<sequence>MVLRPPIETWTRPQLEDHYHNVFDQLQASHKKNRELEKQLLQFNTRLRRNMLERKVREDTVVGREKFDEVVKENKLLLMKLKAAKHQLLVYTAPSARAATASALTGRSTFRPQPTWRRQPVTAVNEETQKDEKKSETMLQLTTDEKLMIVRLNRTLKSRNQQISDLQYTVDQLNEQLNELRDDRQKASSSRAPSTPSSLSDDNQSILSEFSNASFGSELKAKPKPKKAKKERRIEVIKSETTTRKGSAEKQLESRLKVAEQDLRVLQSENQVLKDANERLVQQSLSRDFDIGAKDQVEAKKQIVVLEEKVKETERRLQEAERRRKEEHRNFEEWKRQRARQDRHAAATPLPITPQPPQPVTPKDEDEEPELKKRSSKNKKNDDDLLTRLYNDVAGILSAHDMTTDDLVSETSQNVAKWQKLYAELYEELEKVRSLLLIQHNITQKQASEIRLLNEEVLRVKTLSEQKMLETREKLEEKQKKIFQLEEQIRTIAYSGQKPLPLRVDDVIPNDLSTQLSIKLTQVSLSKSVASSFFFSLEFFDFQLETTPILAPKNQPLDFTTVYSVVVSNLFIHYLQTSGITIEMYRPQGASYELLAVGVVTLTSLLEEKSSRKYSAELTLKSLETGEKVAQLKYEIDVAKDLTERFSSFQRSEQAQKLLLPLEIPSTLSAAENFEQLTVNVNRCTGLQSLGRGNLETCIVYELLSFSPYFTDFVTSSSTAEFSSKRDWLIPKSDTSQLAHSTVSFYLVENAGQGDGVLSSLMLPMTPLARNGAIKGSFPMLLGEFGNICVGTCGDGGKRTRGRVNPPLE</sequence>
<feature type="region of interest" description="Disordered" evidence="7">
    <location>
        <begin position="180"/>
        <end position="205"/>
    </location>
</feature>
<dbReference type="InterPro" id="IPR035892">
    <property type="entry name" value="C2_domain_sf"/>
</dbReference>
<dbReference type="SUPFAM" id="SSF49562">
    <property type="entry name" value="C2 domain (Calcium/lipid-binding domain, CaLB)"/>
    <property type="match status" value="1"/>
</dbReference>
<feature type="compositionally biased region" description="Basic and acidic residues" evidence="7">
    <location>
        <begin position="321"/>
        <end position="345"/>
    </location>
</feature>
<keyword evidence="5" id="KW-0966">Cell projection</keyword>
<feature type="compositionally biased region" description="Basic and acidic residues" evidence="7">
    <location>
        <begin position="127"/>
        <end position="136"/>
    </location>
</feature>
<protein>
    <recommendedName>
        <fullName evidence="8">RPGR-interacting protein 1 first C2 domain-containing protein</fullName>
    </recommendedName>
</protein>
<feature type="compositionally biased region" description="Basic residues" evidence="7">
    <location>
        <begin position="222"/>
        <end position="231"/>
    </location>
</feature>
<dbReference type="GO" id="GO:0005856">
    <property type="term" value="C:cytoskeleton"/>
    <property type="evidence" value="ECO:0007669"/>
    <property type="project" value="UniProtKB-ARBA"/>
</dbReference>
<evidence type="ECO:0000256" key="5">
    <source>
        <dbReference type="ARBA" id="ARBA00023273"/>
    </source>
</evidence>
<accession>A0A8S1HMR3</accession>
<keyword evidence="4" id="KW-0969">Cilium</keyword>
<feature type="domain" description="RPGR-interacting protein 1 first C2" evidence="8">
    <location>
        <begin position="522"/>
        <end position="639"/>
    </location>
</feature>
<comment type="subcellular location">
    <subcellularLocation>
        <location evidence="1">Cell projection</location>
        <location evidence="1">Cilium</location>
    </subcellularLocation>
</comment>
<dbReference type="Gene3D" id="2.60.40.150">
    <property type="entry name" value="C2 domain"/>
    <property type="match status" value="1"/>
</dbReference>
<feature type="compositionally biased region" description="Pro residues" evidence="7">
    <location>
        <begin position="351"/>
        <end position="360"/>
    </location>
</feature>
<dbReference type="AlphaFoldDB" id="A0A8S1HMR3"/>
<feature type="region of interest" description="Disordered" evidence="7">
    <location>
        <begin position="103"/>
        <end position="137"/>
    </location>
</feature>
<comment type="caution">
    <text evidence="9">The sequence shown here is derived from an EMBL/GenBank/DDBJ whole genome shotgun (WGS) entry which is preliminary data.</text>
</comment>
<keyword evidence="3 6" id="KW-0175">Coiled coil</keyword>
<feature type="compositionally biased region" description="Basic and acidic residues" evidence="7">
    <location>
        <begin position="232"/>
        <end position="251"/>
    </location>
</feature>